<reference evidence="2" key="3">
    <citation type="submission" date="2018-08" db="UniProtKB">
        <authorList>
            <consortium name="EnsemblPlants"/>
        </authorList>
    </citation>
    <scope>IDENTIFICATION</scope>
    <source>
        <strain evidence="2">cv. Bd21</strain>
    </source>
</reference>
<dbReference type="InParanoid" id="A0A2K2D193"/>
<keyword evidence="3" id="KW-1185">Reference proteome</keyword>
<name>A0A2K2D193_BRADI</name>
<dbReference type="Proteomes" id="UP000008810">
    <property type="component" value="Chromosome 3"/>
</dbReference>
<proteinExistence type="predicted"/>
<reference evidence="1" key="2">
    <citation type="submission" date="2017-06" db="EMBL/GenBank/DDBJ databases">
        <title>WGS assembly of Brachypodium distachyon.</title>
        <authorList>
            <consortium name="The International Brachypodium Initiative"/>
            <person name="Lucas S."/>
            <person name="Harmon-Smith M."/>
            <person name="Lail K."/>
            <person name="Tice H."/>
            <person name="Grimwood J."/>
            <person name="Bruce D."/>
            <person name="Barry K."/>
            <person name="Shu S."/>
            <person name="Lindquist E."/>
            <person name="Wang M."/>
            <person name="Pitluck S."/>
            <person name="Vogel J.P."/>
            <person name="Garvin D.F."/>
            <person name="Mockler T.C."/>
            <person name="Schmutz J."/>
            <person name="Rokhsar D."/>
            <person name="Bevan M.W."/>
        </authorList>
    </citation>
    <scope>NUCLEOTIDE SEQUENCE</scope>
    <source>
        <strain evidence="1">Bd21</strain>
    </source>
</reference>
<dbReference type="EnsemblPlants" id="PNT68038">
    <property type="protein sequence ID" value="PNT68038"/>
    <property type="gene ID" value="BRADI_3g35253v3"/>
</dbReference>
<organism evidence="1">
    <name type="scientific">Brachypodium distachyon</name>
    <name type="common">Purple false brome</name>
    <name type="synonym">Trachynia distachya</name>
    <dbReference type="NCBI Taxonomy" id="15368"/>
    <lineage>
        <taxon>Eukaryota</taxon>
        <taxon>Viridiplantae</taxon>
        <taxon>Streptophyta</taxon>
        <taxon>Embryophyta</taxon>
        <taxon>Tracheophyta</taxon>
        <taxon>Spermatophyta</taxon>
        <taxon>Magnoliopsida</taxon>
        <taxon>Liliopsida</taxon>
        <taxon>Poales</taxon>
        <taxon>Poaceae</taxon>
        <taxon>BOP clade</taxon>
        <taxon>Pooideae</taxon>
        <taxon>Stipodae</taxon>
        <taxon>Brachypodieae</taxon>
        <taxon>Brachypodium</taxon>
    </lineage>
</organism>
<evidence type="ECO:0000313" key="3">
    <source>
        <dbReference type="Proteomes" id="UP000008810"/>
    </source>
</evidence>
<reference evidence="1 2" key="1">
    <citation type="journal article" date="2010" name="Nature">
        <title>Genome sequencing and analysis of the model grass Brachypodium distachyon.</title>
        <authorList>
            <consortium name="International Brachypodium Initiative"/>
        </authorList>
    </citation>
    <scope>NUCLEOTIDE SEQUENCE [LARGE SCALE GENOMIC DNA]</scope>
    <source>
        <strain evidence="1 2">Bd21</strain>
    </source>
</reference>
<evidence type="ECO:0000313" key="1">
    <source>
        <dbReference type="EMBL" id="PNT68038.1"/>
    </source>
</evidence>
<protein>
    <submittedName>
        <fullName evidence="1 2">Uncharacterized protein</fullName>
    </submittedName>
</protein>
<dbReference type="Gramene" id="PNT68038">
    <property type="protein sequence ID" value="PNT68038"/>
    <property type="gene ID" value="BRADI_3g35253v3"/>
</dbReference>
<dbReference type="EMBL" id="CM000882">
    <property type="protein sequence ID" value="PNT68038.1"/>
    <property type="molecule type" value="Genomic_DNA"/>
</dbReference>
<evidence type="ECO:0000313" key="2">
    <source>
        <dbReference type="EnsemblPlants" id="PNT68038"/>
    </source>
</evidence>
<dbReference type="AlphaFoldDB" id="A0A2K2D193"/>
<accession>A0A2K2D193</accession>
<gene>
    <name evidence="1" type="ORF">BRADI_3g35253v3</name>
</gene>
<sequence length="78" mass="8833">MLGYSIQCLVQILKLDFGTIQYYSGPLHCSLKSRSSYFGICCYRCYVCKFTASVLSCLSVSILKYICSIVFPSNYNDI</sequence>